<dbReference type="Proteomes" id="UP000184206">
    <property type="component" value="Unassembled WGS sequence"/>
</dbReference>
<accession>A0A1M7G0Q0</accession>
<name>A0A1M7G0Q0_9BACL</name>
<dbReference type="STRING" id="1123231.SAMN02745189_01538"/>
<dbReference type="RefSeq" id="WP_072709975.1">
    <property type="nucleotide sequence ID" value="NZ_FRCF01000005.1"/>
</dbReference>
<organism evidence="1 2">
    <name type="scientific">Lacicoccus alkaliphilus DSM 16010</name>
    <dbReference type="NCBI Taxonomy" id="1123231"/>
    <lineage>
        <taxon>Bacteria</taxon>
        <taxon>Bacillati</taxon>
        <taxon>Bacillota</taxon>
        <taxon>Bacilli</taxon>
        <taxon>Bacillales</taxon>
        <taxon>Salinicoccaceae</taxon>
        <taxon>Lacicoccus</taxon>
    </lineage>
</organism>
<protein>
    <recommendedName>
        <fullName evidence="3">Transglycosylase SLT domain-containing protein</fullName>
    </recommendedName>
</protein>
<sequence>MIDKLEYYKHKILINKAFIDKRLSLIDKYSKMNEINREELYGILLIEHINRGKLLTKIIERCAVKFLISKAVQLDLSLGIGQIKISTARLYCRDKDNKAMAKELLKDEFNINVAAQIICDYHTKFDEQNQLLGLVKYYTMGDITHKSNRNIILYYKLLRWIIKEGLIEKN</sequence>
<dbReference type="EMBL" id="FRCF01000005">
    <property type="protein sequence ID" value="SHM09638.1"/>
    <property type="molecule type" value="Genomic_DNA"/>
</dbReference>
<evidence type="ECO:0000313" key="2">
    <source>
        <dbReference type="Proteomes" id="UP000184206"/>
    </source>
</evidence>
<proteinExistence type="predicted"/>
<reference evidence="1 2" key="1">
    <citation type="submission" date="2016-11" db="EMBL/GenBank/DDBJ databases">
        <authorList>
            <person name="Jaros S."/>
            <person name="Januszkiewicz K."/>
            <person name="Wedrychowicz H."/>
        </authorList>
    </citation>
    <scope>NUCLEOTIDE SEQUENCE [LARGE SCALE GENOMIC DNA]</scope>
    <source>
        <strain evidence="1 2">DSM 16010</strain>
    </source>
</reference>
<gene>
    <name evidence="1" type="ORF">SAMN02745189_01538</name>
</gene>
<dbReference type="AlphaFoldDB" id="A0A1M7G0Q0"/>
<dbReference type="OrthoDB" id="2991020at2"/>
<keyword evidence="2" id="KW-1185">Reference proteome</keyword>
<evidence type="ECO:0000313" key="1">
    <source>
        <dbReference type="EMBL" id="SHM09638.1"/>
    </source>
</evidence>
<evidence type="ECO:0008006" key="3">
    <source>
        <dbReference type="Google" id="ProtNLM"/>
    </source>
</evidence>